<dbReference type="Pfam" id="PF00698">
    <property type="entry name" value="Acyl_transf_1"/>
    <property type="match status" value="1"/>
</dbReference>
<evidence type="ECO:0000259" key="13">
    <source>
        <dbReference type="PROSITE" id="PS52019"/>
    </source>
</evidence>
<dbReference type="InterPro" id="IPR015083">
    <property type="entry name" value="NorB/c/GfsB-D-like_docking"/>
</dbReference>
<dbReference type="CDD" id="cd08956">
    <property type="entry name" value="KR_3_FAS_SDR_x"/>
    <property type="match status" value="1"/>
</dbReference>
<dbReference type="InterPro" id="IPR020841">
    <property type="entry name" value="PKS_Beta-ketoAc_synthase_dom"/>
</dbReference>
<dbReference type="SMART" id="SM00822">
    <property type="entry name" value="PKS_KR"/>
    <property type="match status" value="1"/>
</dbReference>
<dbReference type="InterPro" id="IPR001227">
    <property type="entry name" value="Ac_transferase_dom_sf"/>
</dbReference>
<dbReference type="Gene3D" id="3.10.129.110">
    <property type="entry name" value="Polyketide synthase dehydratase"/>
    <property type="match status" value="1"/>
</dbReference>
<evidence type="ECO:0000256" key="3">
    <source>
        <dbReference type="ARBA" id="ARBA00022450"/>
    </source>
</evidence>
<evidence type="ECO:0000313" key="15">
    <source>
        <dbReference type="Proteomes" id="UP001596380"/>
    </source>
</evidence>
<dbReference type="SMART" id="SM00823">
    <property type="entry name" value="PKS_PP"/>
    <property type="match status" value="1"/>
</dbReference>
<feature type="domain" description="PKS/mFAS DH" evidence="13">
    <location>
        <begin position="942"/>
        <end position="1234"/>
    </location>
</feature>
<evidence type="ECO:0000259" key="11">
    <source>
        <dbReference type="PROSITE" id="PS50075"/>
    </source>
</evidence>
<dbReference type="Pfam" id="PF21089">
    <property type="entry name" value="PKS_DH_N"/>
    <property type="match status" value="1"/>
</dbReference>
<feature type="region of interest" description="Disordered" evidence="10">
    <location>
        <begin position="1819"/>
        <end position="1849"/>
    </location>
</feature>
<sequence>MTNDEKLRRYLKHATADLRQVRRELREERDRAREPIAIVGMACRFPGGVRGADDLWRLVADGADAISAFPEDRGWPLEELGAPGGGPGTCHTLEGGFLHDAPRFDAAFFGISPREALGMDPQQRLLLETAWETFEDAGLRRDALRGSDTGVFAGIASQDYLALAGGTAAEVEGHLATGNAGSAVSGRLAYTFGLEGPAVTVDTACSSSLVAAHLAARALRQGECSLALAGGVTVMATPGLFLEFTRQRGLAADGRCKTFAASADGTSLAEGAGLLLLERLSDARRNGRRVLAVIRGSAVNQDGASNGLTAPSGPSQQRVIRRALAAAGLSPADVDAVEAHGTGTTLGDPIEAQAVLAAYGRNRPAERPLRLGSLKSNIGHTQAAAGVAGVIKMVMAMRNDLLPASLHIDEPNPHVDWEAGAVSLLTEPVPWPRGERPRRAGVSSFGISGTNAHLVLEEAPPPEDPEPATTAPPDAGEGVLPWVLSARGEDALRAQASALADHAAGAPLESPAAVGLALATTRTAFEHRAVVVGEGRGELLAATEALARGDAHPGVVVAGAGEAGTGTAAGKTVFLFSGQGSQRPGMGAGLYERFPAFAAAFDEVCALLDEHLDRPVRDVVFADRSGALDHTTYAQAGLFALHVALARLLGAAGVRPDVVIGHSIGEIAAAHVAGVFDLPDACRLVAARATLMGRLPEGGAMATVAATPEELSPDLDAHGGRVAVAALNTPGNTVISGAAGPVAEIAEAWAERGRKTRALTVSHAFHSPLMEPVLAPFEEAVRDLAYRPPAVPLISNLTGEPADERIATPGYWAEHIRRPVRFHPAVAHVAPDAGTFVELGPDSTLTAAARRTLEHVRPDGPAPRTVATLSSRQPDAHAFVRALARLHIAGTDVDWTACFPDGSAPETVRLPTYAFQRERYWLGDAGGGAGDVSAAGARRVRHPFFAAAVELADGGLALNGTISANGAAWTTGHAVAGLPIVPSSALVEWALLAADEAGCGGVEELVVRDPLVPPARGRGPRVQVTVGAAREDGRRDVRVHSRPDHGPRTADDPAWTCHAHGTLAPPAPGPAAPAPEDERARAWPPPEAVPVDLDGLRQRTVAAGYEDGPAFDGIRAVWRDGSDLLAEVALPDEAGGHDGYGLHPVLLEAALRPALLDVPDDARAREDDVWLPSAWNDVALWASEATTVRVRLSPTGDPGRNARRVRVTLTDPAGAPVLTVGSVTLEPVAVEDLRASGGGRTDGLFTLDWTPAPAPTEDASGRYIELDALRTALDADPGAPAPPVVLTRAPTASGGDARRAAEAASTLVRDWLAEPRLSGSRLVVVTRGAVSVDGGERDVPSLADAAVWGVVHSAQAERPDRFVLLDTDSDPEEARLREAVAAALAQHEPQVAIRSAQVLVPRLARAASPGPRATRADGPFAVDGTVLITLDGGPRGALVAEHAVRAWQAKHLLLLRPDGPGPGHESPGVRDAAERAAALGADVRVAACDLTDASAVADVVAAIDEARPLAAVVHAACPPDEARTDGIATAYALHAATADLPLEAFVLFSSAAATLGASGGDAAGAFNDALAAHRRAAGRTALSIAWGPWLDDTARPSAAAPGVGALTAEHALALLETARHSPTPRLVAANLDVRALASAHATEADAPPAPLRALAGRTPARPSAATGRGAASLAERLAAAPADQRGPLLLDLVRTNAAAVLGHADPGLVPVGRGFSEMGFDSITATDLAGRLAGATGLAVPTTAVFDHPSPAALAEHLHAELAPRGPDPDEDGTPASLLARLERMDNAMAAASPAGAAVNGDASVRTALRRRLQTMLARLDDHPGGAPDGPSGEPSAEPSGMGAERIGTATVDELLAFIDHDLGRNRR</sequence>
<evidence type="ECO:0000256" key="8">
    <source>
        <dbReference type="ARBA" id="ARBA00023315"/>
    </source>
</evidence>
<evidence type="ECO:0000313" key="14">
    <source>
        <dbReference type="EMBL" id="MFC6881627.1"/>
    </source>
</evidence>
<dbReference type="Pfam" id="PF16197">
    <property type="entry name" value="KAsynt_C_assoc"/>
    <property type="match status" value="1"/>
</dbReference>
<dbReference type="CDD" id="cd00833">
    <property type="entry name" value="PKS"/>
    <property type="match status" value="1"/>
</dbReference>
<dbReference type="InterPro" id="IPR050091">
    <property type="entry name" value="PKS_NRPS_Biosynth_Enz"/>
</dbReference>
<dbReference type="InterPro" id="IPR049551">
    <property type="entry name" value="PKS_DH_C"/>
</dbReference>
<dbReference type="Gene3D" id="3.40.366.10">
    <property type="entry name" value="Malonyl-Coenzyme A Acyl Carrier Protein, domain 2"/>
    <property type="match status" value="1"/>
</dbReference>
<dbReference type="SUPFAM" id="SSF55048">
    <property type="entry name" value="Probable ACP-binding domain of malonyl-CoA ACP transacylase"/>
    <property type="match status" value="1"/>
</dbReference>
<feature type="region of interest" description="Disordered" evidence="10">
    <location>
        <begin position="1032"/>
        <end position="1081"/>
    </location>
</feature>
<dbReference type="Pfam" id="PF02801">
    <property type="entry name" value="Ketoacyl-synt_C"/>
    <property type="match status" value="1"/>
</dbReference>
<evidence type="ECO:0000259" key="12">
    <source>
        <dbReference type="PROSITE" id="PS52004"/>
    </source>
</evidence>
<accession>A0ABW2CIR9</accession>
<dbReference type="Pfam" id="PF22953">
    <property type="entry name" value="SpnB_Rossmann"/>
    <property type="match status" value="1"/>
</dbReference>
<reference evidence="15" key="1">
    <citation type="journal article" date="2019" name="Int. J. Syst. Evol. Microbiol.">
        <title>The Global Catalogue of Microorganisms (GCM) 10K type strain sequencing project: providing services to taxonomists for standard genome sequencing and annotation.</title>
        <authorList>
            <consortium name="The Broad Institute Genomics Platform"/>
            <consortium name="The Broad Institute Genome Sequencing Center for Infectious Disease"/>
            <person name="Wu L."/>
            <person name="Ma J."/>
        </authorList>
    </citation>
    <scope>NUCLEOTIDE SEQUENCE [LARGE SCALE GENOMIC DNA]</scope>
    <source>
        <strain evidence="15">JCM 3369</strain>
    </source>
</reference>
<feature type="region of interest" description="Disordered" evidence="10">
    <location>
        <begin position="1642"/>
        <end position="1669"/>
    </location>
</feature>
<keyword evidence="5" id="KW-0808">Transferase</keyword>
<dbReference type="InterPro" id="IPR049900">
    <property type="entry name" value="PKS_mFAS_DH"/>
</dbReference>
<dbReference type="InterPro" id="IPR013968">
    <property type="entry name" value="PKS_KR"/>
</dbReference>
<dbReference type="SUPFAM" id="SSF47336">
    <property type="entry name" value="ACP-like"/>
    <property type="match status" value="1"/>
</dbReference>
<keyword evidence="6" id="KW-0045">Antibiotic biosynthesis</keyword>
<dbReference type="InterPro" id="IPR036299">
    <property type="entry name" value="Polyketide_synth_docking_sf"/>
</dbReference>
<dbReference type="PANTHER" id="PTHR43775">
    <property type="entry name" value="FATTY ACID SYNTHASE"/>
    <property type="match status" value="1"/>
</dbReference>
<dbReference type="EMBL" id="JBHSXS010000009">
    <property type="protein sequence ID" value="MFC6881627.1"/>
    <property type="molecule type" value="Genomic_DNA"/>
</dbReference>
<dbReference type="Pfam" id="PF00550">
    <property type="entry name" value="PP-binding"/>
    <property type="match status" value="1"/>
</dbReference>
<evidence type="ECO:0000256" key="5">
    <source>
        <dbReference type="ARBA" id="ARBA00022679"/>
    </source>
</evidence>
<organism evidence="14 15">
    <name type="scientific">Actinomadura yumaensis</name>
    <dbReference type="NCBI Taxonomy" id="111807"/>
    <lineage>
        <taxon>Bacteria</taxon>
        <taxon>Bacillati</taxon>
        <taxon>Actinomycetota</taxon>
        <taxon>Actinomycetes</taxon>
        <taxon>Streptosporangiales</taxon>
        <taxon>Thermomonosporaceae</taxon>
        <taxon>Actinomadura</taxon>
    </lineage>
</organism>
<dbReference type="RefSeq" id="WP_160826928.1">
    <property type="nucleotide sequence ID" value="NZ_JBHSXS010000009.1"/>
</dbReference>
<feature type="region of interest" description="N-terminal hotdog fold" evidence="9">
    <location>
        <begin position="942"/>
        <end position="1070"/>
    </location>
</feature>
<protein>
    <submittedName>
        <fullName evidence="14">Beta-ketoacyl synthase N-terminal-like domain-containing protein</fullName>
    </submittedName>
</protein>
<dbReference type="PROSITE" id="PS00012">
    <property type="entry name" value="PHOSPHOPANTETHEINE"/>
    <property type="match status" value="1"/>
</dbReference>
<evidence type="ECO:0000256" key="10">
    <source>
        <dbReference type="SAM" id="MobiDB-lite"/>
    </source>
</evidence>
<dbReference type="SMART" id="SM00826">
    <property type="entry name" value="PKS_DH"/>
    <property type="match status" value="1"/>
</dbReference>
<comment type="cofactor">
    <cofactor evidence="1">
        <name>pantetheine 4'-phosphate</name>
        <dbReference type="ChEBI" id="CHEBI:47942"/>
    </cofactor>
</comment>
<dbReference type="InterPro" id="IPR036736">
    <property type="entry name" value="ACP-like_sf"/>
</dbReference>
<dbReference type="PROSITE" id="PS52004">
    <property type="entry name" value="KS3_2"/>
    <property type="match status" value="1"/>
</dbReference>
<dbReference type="InterPro" id="IPR020807">
    <property type="entry name" value="PKS_DH"/>
</dbReference>
<evidence type="ECO:0000256" key="1">
    <source>
        <dbReference type="ARBA" id="ARBA00001957"/>
    </source>
</evidence>
<dbReference type="Gene3D" id="1.10.1200.10">
    <property type="entry name" value="ACP-like"/>
    <property type="match status" value="1"/>
</dbReference>
<evidence type="ECO:0000256" key="6">
    <source>
        <dbReference type="ARBA" id="ARBA00023194"/>
    </source>
</evidence>
<comment type="caution">
    <text evidence="14">The sequence shown here is derived from an EMBL/GenBank/DDBJ whole genome shotgun (WGS) entry which is preliminary data.</text>
</comment>
<name>A0ABW2CIR9_9ACTN</name>
<dbReference type="SUPFAM" id="SSF51735">
    <property type="entry name" value="NAD(P)-binding Rossmann-fold domains"/>
    <property type="match status" value="2"/>
</dbReference>
<dbReference type="SMART" id="SM01294">
    <property type="entry name" value="PKS_PP_betabranch"/>
    <property type="match status" value="1"/>
</dbReference>
<dbReference type="Pfam" id="PF00109">
    <property type="entry name" value="ketoacyl-synt"/>
    <property type="match status" value="1"/>
</dbReference>
<dbReference type="Proteomes" id="UP001596380">
    <property type="component" value="Unassembled WGS sequence"/>
</dbReference>
<dbReference type="InterPro" id="IPR009081">
    <property type="entry name" value="PP-bd_ACP"/>
</dbReference>
<evidence type="ECO:0000256" key="2">
    <source>
        <dbReference type="ARBA" id="ARBA00004792"/>
    </source>
</evidence>
<keyword evidence="15" id="KW-1185">Reference proteome</keyword>
<evidence type="ECO:0000256" key="7">
    <source>
        <dbReference type="ARBA" id="ARBA00023268"/>
    </source>
</evidence>
<feature type="domain" description="Carrier" evidence="11">
    <location>
        <begin position="1687"/>
        <end position="1762"/>
    </location>
</feature>
<evidence type="ECO:0000256" key="9">
    <source>
        <dbReference type="PROSITE-ProRule" id="PRU01363"/>
    </source>
</evidence>
<dbReference type="Gene3D" id="3.40.47.10">
    <property type="match status" value="1"/>
</dbReference>
<dbReference type="Pfam" id="PF14765">
    <property type="entry name" value="PS-DH"/>
    <property type="match status" value="1"/>
</dbReference>
<dbReference type="InterPro" id="IPR016039">
    <property type="entry name" value="Thiolase-like"/>
</dbReference>
<dbReference type="SUPFAM" id="SSF52151">
    <property type="entry name" value="FabD/lysophospholipase-like"/>
    <property type="match status" value="1"/>
</dbReference>
<proteinExistence type="predicted"/>
<dbReference type="SMART" id="SM00827">
    <property type="entry name" value="PKS_AT"/>
    <property type="match status" value="1"/>
</dbReference>
<dbReference type="InterPro" id="IPR042104">
    <property type="entry name" value="PKS_dehydratase_sf"/>
</dbReference>
<dbReference type="PROSITE" id="PS50075">
    <property type="entry name" value="CARRIER"/>
    <property type="match status" value="1"/>
</dbReference>
<comment type="caution">
    <text evidence="9">Lacks conserved residue(s) required for the propagation of feature annotation.</text>
</comment>
<dbReference type="InterPro" id="IPR036291">
    <property type="entry name" value="NAD(P)-bd_dom_sf"/>
</dbReference>
<dbReference type="Gene3D" id="3.40.50.720">
    <property type="entry name" value="NAD(P)-binding Rossmann-like Domain"/>
    <property type="match status" value="1"/>
</dbReference>
<dbReference type="InterPro" id="IPR055123">
    <property type="entry name" value="SpnB-like_Rossmann"/>
</dbReference>
<comment type="pathway">
    <text evidence="2">Antibiotic biosynthesis.</text>
</comment>
<feature type="domain" description="Ketosynthase family 3 (KS3)" evidence="12">
    <location>
        <begin position="33"/>
        <end position="458"/>
    </location>
</feature>
<dbReference type="InterPro" id="IPR032821">
    <property type="entry name" value="PKS_assoc"/>
</dbReference>
<dbReference type="InterPro" id="IPR016036">
    <property type="entry name" value="Malonyl_transacylase_ACP-bd"/>
</dbReference>
<dbReference type="Pfam" id="PF08659">
    <property type="entry name" value="KR"/>
    <property type="match status" value="1"/>
</dbReference>
<dbReference type="InterPro" id="IPR016035">
    <property type="entry name" value="Acyl_Trfase/lysoPLipase"/>
</dbReference>
<dbReference type="InterPro" id="IPR014030">
    <property type="entry name" value="Ketoacyl_synth_N"/>
</dbReference>
<dbReference type="InterPro" id="IPR014043">
    <property type="entry name" value="Acyl_transferase_dom"/>
</dbReference>
<dbReference type="InterPro" id="IPR006162">
    <property type="entry name" value="Ppantetheine_attach_site"/>
</dbReference>
<dbReference type="InterPro" id="IPR049552">
    <property type="entry name" value="PKS_DH_N"/>
</dbReference>
<feature type="region of interest" description="C-terminal hotdog fold" evidence="9">
    <location>
        <begin position="1088"/>
        <end position="1234"/>
    </location>
</feature>
<dbReference type="Pfam" id="PF08990">
    <property type="entry name" value="Docking"/>
    <property type="match status" value="1"/>
</dbReference>
<dbReference type="Gene3D" id="3.30.70.3290">
    <property type="match status" value="1"/>
</dbReference>
<dbReference type="SUPFAM" id="SSF53901">
    <property type="entry name" value="Thiolase-like"/>
    <property type="match status" value="1"/>
</dbReference>
<feature type="compositionally biased region" description="Low complexity" evidence="10">
    <location>
        <begin position="1651"/>
        <end position="1669"/>
    </location>
</feature>
<dbReference type="PROSITE" id="PS52019">
    <property type="entry name" value="PKS_MFAS_DH"/>
    <property type="match status" value="1"/>
</dbReference>
<dbReference type="InterPro" id="IPR057326">
    <property type="entry name" value="KR_dom"/>
</dbReference>
<dbReference type="InterPro" id="IPR014031">
    <property type="entry name" value="Ketoacyl_synth_C"/>
</dbReference>
<keyword evidence="3" id="KW-0596">Phosphopantetheine</keyword>
<feature type="compositionally biased region" description="Basic and acidic residues" evidence="10">
    <location>
        <begin position="1032"/>
        <end position="1051"/>
    </location>
</feature>
<dbReference type="SUPFAM" id="SSF101173">
    <property type="entry name" value="Docking domain B of the erythromycin polyketide synthase (DEBS)"/>
    <property type="match status" value="1"/>
</dbReference>
<evidence type="ECO:0000256" key="4">
    <source>
        <dbReference type="ARBA" id="ARBA00022553"/>
    </source>
</evidence>
<feature type="region of interest" description="Disordered" evidence="10">
    <location>
        <begin position="457"/>
        <end position="478"/>
    </location>
</feature>
<keyword evidence="4" id="KW-0597">Phosphoprotein</keyword>
<dbReference type="InterPro" id="IPR020806">
    <property type="entry name" value="PKS_PP-bd"/>
</dbReference>
<gene>
    <name evidence="14" type="ORF">ACFQKB_17850</name>
</gene>
<keyword evidence="8" id="KW-0012">Acyltransferase</keyword>
<dbReference type="PANTHER" id="PTHR43775:SF51">
    <property type="entry name" value="INACTIVE PHENOLPHTHIOCEROL SYNTHESIS POLYKETIDE SYNTHASE TYPE I PKS1-RELATED"/>
    <property type="match status" value="1"/>
</dbReference>
<keyword evidence="7" id="KW-0511">Multifunctional enzyme</keyword>
<dbReference type="SMART" id="SM00825">
    <property type="entry name" value="PKS_KS"/>
    <property type="match status" value="1"/>
</dbReference>